<feature type="transmembrane region" description="Helical" evidence="6">
    <location>
        <begin position="68"/>
        <end position="94"/>
    </location>
</feature>
<keyword evidence="4 6" id="KW-1133">Transmembrane helix</keyword>
<dbReference type="RefSeq" id="WP_033479217.1">
    <property type="nucleotide sequence ID" value="NZ_CP018475.1"/>
</dbReference>
<evidence type="ECO:0000256" key="2">
    <source>
        <dbReference type="ARBA" id="ARBA00009399"/>
    </source>
</evidence>
<keyword evidence="5 6" id="KW-0472">Membrane</keyword>
<dbReference type="KEGG" id="xpe:BJD13_21150"/>
<evidence type="ECO:0000256" key="5">
    <source>
        <dbReference type="ARBA" id="ARBA00023136"/>
    </source>
</evidence>
<feature type="transmembrane region" description="Helical" evidence="6">
    <location>
        <begin position="106"/>
        <end position="126"/>
    </location>
</feature>
<dbReference type="Proteomes" id="UP000289372">
    <property type="component" value="Unassembled WGS sequence"/>
</dbReference>
<dbReference type="EMBL" id="PUUL01000026">
    <property type="protein sequence ID" value="RXD55919.1"/>
    <property type="molecule type" value="Genomic_DNA"/>
</dbReference>
<dbReference type="InterPro" id="IPR051401">
    <property type="entry name" value="GtrA_CellWall_Glycosyl"/>
</dbReference>
<evidence type="ECO:0000313" key="11">
    <source>
        <dbReference type="Proteomes" id="UP000035369"/>
    </source>
</evidence>
<reference evidence="10 12" key="2">
    <citation type="submission" date="2018-02" db="EMBL/GenBank/DDBJ databases">
        <title>Characterization of Xanthomonas diversity in transplant houses and field plants.</title>
        <authorList>
            <person name="Abrahamian P."/>
            <person name="Timilsina S."/>
            <person name="Minsavage G.V."/>
            <person name="Goss E.M."/>
            <person name="Jones J.B."/>
            <person name="Vallad G.E."/>
        </authorList>
    </citation>
    <scope>NUCLEOTIDE SEQUENCE [LARGE SCALE GENOMIC DNA]</scope>
    <source>
        <strain evidence="10 12">GEV2132</strain>
    </source>
</reference>
<dbReference type="PANTHER" id="PTHR38459:SF1">
    <property type="entry name" value="PROPHAGE BACTOPRENOL-LINKED GLUCOSE TRANSLOCASE HOMOLOG"/>
    <property type="match status" value="1"/>
</dbReference>
<comment type="subcellular location">
    <subcellularLocation>
        <location evidence="1">Membrane</location>
        <topology evidence="1">Multi-pass membrane protein</topology>
    </subcellularLocation>
</comment>
<dbReference type="Proteomes" id="UP000471082">
    <property type="component" value="Unassembled WGS sequence"/>
</dbReference>
<reference evidence="9 13" key="3">
    <citation type="submission" date="2019-11" db="EMBL/GenBank/DDBJ databases">
        <title>Genome-resolved metagenomics to study the prevalence of co-infection and intraspecific heterogeneity among plant pathogen metapopulations.</title>
        <authorList>
            <person name="Newberry E."/>
            <person name="Bhandari R."/>
            <person name="Kemble J."/>
            <person name="Sikora E."/>
            <person name="Potnis N."/>
        </authorList>
    </citation>
    <scope>NUCLEOTIDE SEQUENCE [LARGE SCALE GENOMIC DNA]</scope>
    <source>
        <strain evidence="9">Xp_Tom_Tuscaloosa_18b</strain>
    </source>
</reference>
<proteinExistence type="inferred from homology"/>
<sequence length="133" mass="14843">MVSRQFALFLIAGGTAAVVNFGSRILLSHWLHYVPAIIIAYCLGMVTAFSLNKLFVFERSDKQLYKQILWFVLVNIAAVIQTLLISLALARIIFPYLAIDFHAETLAHGIGVAVPVVTSYIGHKYLSFSQKRT</sequence>
<gene>
    <name evidence="10" type="ORF">DB769_04925</name>
    <name evidence="9" type="ORF">G3W61_03575</name>
    <name evidence="8" type="ORF">XP315_14420</name>
</gene>
<evidence type="ECO:0000256" key="1">
    <source>
        <dbReference type="ARBA" id="ARBA00004141"/>
    </source>
</evidence>
<dbReference type="Proteomes" id="UP000035369">
    <property type="component" value="Unassembled WGS sequence"/>
</dbReference>
<dbReference type="GO" id="GO:0005886">
    <property type="term" value="C:plasma membrane"/>
    <property type="evidence" value="ECO:0007669"/>
    <property type="project" value="TreeGrafter"/>
</dbReference>
<dbReference type="PANTHER" id="PTHR38459">
    <property type="entry name" value="PROPHAGE BACTOPRENOL-LINKED GLUCOSE TRANSLOCASE HOMOLOG"/>
    <property type="match status" value="1"/>
</dbReference>
<evidence type="ECO:0000313" key="9">
    <source>
        <dbReference type="EMBL" id="NEL75342.1"/>
    </source>
</evidence>
<evidence type="ECO:0000256" key="6">
    <source>
        <dbReference type="SAM" id="Phobius"/>
    </source>
</evidence>
<accession>A0A0G8UQP1</accession>
<dbReference type="InterPro" id="IPR007267">
    <property type="entry name" value="GtrA_DPMS_TM"/>
</dbReference>
<name>A0A0G8UQP1_XANPE</name>
<comment type="caution">
    <text evidence="9">The sequence shown here is derived from an EMBL/GenBank/DDBJ whole genome shotgun (WGS) entry which is preliminary data.</text>
</comment>
<evidence type="ECO:0000313" key="8">
    <source>
        <dbReference type="EMBL" id="KLC04408.1"/>
    </source>
</evidence>
<protein>
    <submittedName>
        <fullName evidence="9">GtrA family protein</fullName>
    </submittedName>
    <submittedName>
        <fullName evidence="8">Membrane protein</fullName>
    </submittedName>
</protein>
<feature type="domain" description="GtrA/DPMS transmembrane" evidence="7">
    <location>
        <begin position="9"/>
        <end position="128"/>
    </location>
</feature>
<evidence type="ECO:0000313" key="12">
    <source>
        <dbReference type="Proteomes" id="UP000289372"/>
    </source>
</evidence>
<dbReference type="AlphaFoldDB" id="A0A0G8UQP1"/>
<evidence type="ECO:0000313" key="13">
    <source>
        <dbReference type="Proteomes" id="UP000471082"/>
    </source>
</evidence>
<comment type="similarity">
    <text evidence="2">Belongs to the GtrA family.</text>
</comment>
<dbReference type="GeneID" id="61776114"/>
<organism evidence="9 13">
    <name type="scientific">Xanthomonas perforans</name>
    <dbReference type="NCBI Taxonomy" id="442694"/>
    <lineage>
        <taxon>Bacteria</taxon>
        <taxon>Pseudomonadati</taxon>
        <taxon>Pseudomonadota</taxon>
        <taxon>Gammaproteobacteria</taxon>
        <taxon>Lysobacterales</taxon>
        <taxon>Lysobacteraceae</taxon>
        <taxon>Xanthomonas</taxon>
    </lineage>
</organism>
<dbReference type="EMBL" id="JZUY01000043">
    <property type="protein sequence ID" value="KLC04408.1"/>
    <property type="molecule type" value="Genomic_DNA"/>
</dbReference>
<evidence type="ECO:0000256" key="4">
    <source>
        <dbReference type="ARBA" id="ARBA00022989"/>
    </source>
</evidence>
<dbReference type="GO" id="GO:0000271">
    <property type="term" value="P:polysaccharide biosynthetic process"/>
    <property type="evidence" value="ECO:0007669"/>
    <property type="project" value="InterPro"/>
</dbReference>
<feature type="transmembrane region" description="Helical" evidence="6">
    <location>
        <begin position="33"/>
        <end position="56"/>
    </location>
</feature>
<dbReference type="EMBL" id="JAAGYU010000009">
    <property type="protein sequence ID" value="NEL75342.1"/>
    <property type="molecule type" value="Genomic_DNA"/>
</dbReference>
<dbReference type="Pfam" id="PF04138">
    <property type="entry name" value="GtrA_DPMS_TM"/>
    <property type="match status" value="1"/>
</dbReference>
<evidence type="ECO:0000259" key="7">
    <source>
        <dbReference type="Pfam" id="PF04138"/>
    </source>
</evidence>
<keyword evidence="3 6" id="KW-0812">Transmembrane</keyword>
<evidence type="ECO:0000313" key="10">
    <source>
        <dbReference type="EMBL" id="RXD55919.1"/>
    </source>
</evidence>
<keyword evidence="11" id="KW-1185">Reference proteome</keyword>
<reference evidence="8 11" key="1">
    <citation type="submission" date="2015-02" db="EMBL/GenBank/DDBJ databases">
        <title>Whole genome sequencing of multiple isolates of three species of pepper and tomato-infecting xanthomonads reveals genetic diversity in field strains and pinpoints effectors responsible for host specificity.</title>
        <authorList>
            <person name="Schwartz A."/>
            <person name="Dahlbeck D."/>
            <person name="Staskawicz B."/>
            <person name="Bart R."/>
            <person name="Potnis N."/>
            <person name="Minsavage G."/>
            <person name="Timilsina S."/>
            <person name="Goss E."/>
            <person name="Jones J."/>
            <person name="Vallad G."/>
            <person name="Barak J."/>
            <person name="Miller S."/>
            <person name="Ritchie D."/>
            <person name="Martins J.Jr."/>
            <person name="Patane J.S."/>
            <person name="Setubal J.C."/>
        </authorList>
    </citation>
    <scope>NUCLEOTIDE SEQUENCE [LARGE SCALE GENOMIC DNA]</scope>
    <source>
        <strain evidence="8 11">Xp3-15</strain>
    </source>
</reference>
<evidence type="ECO:0000256" key="3">
    <source>
        <dbReference type="ARBA" id="ARBA00022692"/>
    </source>
</evidence>